<dbReference type="RefSeq" id="WP_136862122.1">
    <property type="nucleotide sequence ID" value="NZ_SWCJ01000002.1"/>
</dbReference>
<comment type="caution">
    <text evidence="9">The sequence shown here is derived from an EMBL/GenBank/DDBJ whole genome shotgun (WGS) entry which is preliminary data.</text>
</comment>
<sequence length="179" mass="20117">MLLMPCSNWRWFFEPQHSRLAIDLGEMMFLTPYGEDCLIPDALQTMQFGTCHADFYNDVIRELSANLNLTEPQMVQVALNATAKAFFTLPTMPKSWHFQVSQSIVFSRKGKLCQLVNNQGESGLVLVVEADQDASVVMLLSQNLALSEYKQLECFQTIKVMNDRLSPLPAAASHRISAA</sequence>
<keyword evidence="2 5" id="KW-0132">Cell division</keyword>
<feature type="domain" description="Cell-division protein ZapC C-terminal" evidence="7">
    <location>
        <begin position="90"/>
        <end position="170"/>
    </location>
</feature>
<dbReference type="AlphaFoldDB" id="A0A4U1BR05"/>
<feature type="domain" description="Cell-division protein ZapC N-terminal" evidence="8">
    <location>
        <begin position="3"/>
        <end position="88"/>
    </location>
</feature>
<dbReference type="GO" id="GO:0000917">
    <property type="term" value="P:division septum assembly"/>
    <property type="evidence" value="ECO:0007669"/>
    <property type="project" value="UniProtKB-KW"/>
</dbReference>
<dbReference type="GO" id="GO:0005737">
    <property type="term" value="C:cytoplasm"/>
    <property type="evidence" value="ECO:0007669"/>
    <property type="project" value="UniProtKB-SubCell"/>
</dbReference>
<dbReference type="EMBL" id="SWCJ01000002">
    <property type="protein sequence ID" value="TKB57477.1"/>
    <property type="molecule type" value="Genomic_DNA"/>
</dbReference>
<reference evidence="9 10" key="1">
    <citation type="submission" date="2019-04" db="EMBL/GenBank/DDBJ databases">
        <authorList>
            <person name="Hwang J.C."/>
        </authorList>
    </citation>
    <scope>NUCLEOTIDE SEQUENCE [LARGE SCALE GENOMIC DNA]</scope>
    <source>
        <strain evidence="9 10">IMCC35002</strain>
    </source>
</reference>
<evidence type="ECO:0000259" key="8">
    <source>
        <dbReference type="Pfam" id="PF21083"/>
    </source>
</evidence>
<dbReference type="Proteomes" id="UP000305675">
    <property type="component" value="Unassembled WGS sequence"/>
</dbReference>
<evidence type="ECO:0000256" key="2">
    <source>
        <dbReference type="ARBA" id="ARBA00022618"/>
    </source>
</evidence>
<comment type="subcellular location">
    <subcellularLocation>
        <location evidence="5 6">Cytoplasm</location>
    </subcellularLocation>
</comment>
<dbReference type="InterPro" id="IPR048373">
    <property type="entry name" value="ZapC_N"/>
</dbReference>
<proteinExistence type="inferred from homology"/>
<dbReference type="Pfam" id="PF21083">
    <property type="entry name" value="ZapC_N"/>
    <property type="match status" value="1"/>
</dbReference>
<evidence type="ECO:0000256" key="5">
    <source>
        <dbReference type="HAMAP-Rule" id="MF_00906"/>
    </source>
</evidence>
<keyword evidence="1 5" id="KW-0963">Cytoplasm</keyword>
<dbReference type="InterPro" id="IPR048372">
    <property type="entry name" value="ZapC_C"/>
</dbReference>
<keyword evidence="10" id="KW-1185">Reference proteome</keyword>
<dbReference type="HAMAP" id="MF_00906">
    <property type="entry name" value="ZapC"/>
    <property type="match status" value="1"/>
</dbReference>
<name>A0A4U1BR05_9GAMM</name>
<evidence type="ECO:0000256" key="3">
    <source>
        <dbReference type="ARBA" id="ARBA00023210"/>
    </source>
</evidence>
<comment type="similarity">
    <text evidence="5 6">Belongs to the ZapC family.</text>
</comment>
<comment type="function">
    <text evidence="5 6">Contributes to the efficiency of the cell division process by stabilizing the polymeric form of the cell division protein FtsZ. Acts by promoting interactions between FtsZ protofilaments and suppressing the GTPase activity of FtsZ.</text>
</comment>
<keyword evidence="3 5" id="KW-0717">Septation</keyword>
<dbReference type="PIRSF" id="PIRSF010252">
    <property type="entry name" value="ZapC"/>
    <property type="match status" value="1"/>
</dbReference>
<evidence type="ECO:0000259" key="7">
    <source>
        <dbReference type="Pfam" id="PF07126"/>
    </source>
</evidence>
<protein>
    <recommendedName>
        <fullName evidence="5 6">Cell division protein ZapC</fullName>
    </recommendedName>
</protein>
<evidence type="ECO:0000256" key="1">
    <source>
        <dbReference type="ARBA" id="ARBA00022490"/>
    </source>
</evidence>
<dbReference type="GO" id="GO:0043093">
    <property type="term" value="P:FtsZ-dependent cytokinesis"/>
    <property type="evidence" value="ECO:0007669"/>
    <property type="project" value="UniProtKB-UniRule"/>
</dbReference>
<dbReference type="Pfam" id="PF07126">
    <property type="entry name" value="ZapC_C"/>
    <property type="match status" value="1"/>
</dbReference>
<evidence type="ECO:0000313" key="10">
    <source>
        <dbReference type="Proteomes" id="UP000305675"/>
    </source>
</evidence>
<evidence type="ECO:0000313" key="9">
    <source>
        <dbReference type="EMBL" id="TKB57477.1"/>
    </source>
</evidence>
<organism evidence="9 10">
    <name type="scientific">Ferrimonas aestuarii</name>
    <dbReference type="NCBI Taxonomy" id="2569539"/>
    <lineage>
        <taxon>Bacteria</taxon>
        <taxon>Pseudomonadati</taxon>
        <taxon>Pseudomonadota</taxon>
        <taxon>Gammaproteobacteria</taxon>
        <taxon>Alteromonadales</taxon>
        <taxon>Ferrimonadaceae</taxon>
        <taxon>Ferrimonas</taxon>
    </lineage>
</organism>
<evidence type="ECO:0000256" key="6">
    <source>
        <dbReference type="PIRNR" id="PIRNR010252"/>
    </source>
</evidence>
<gene>
    <name evidence="5" type="primary">zapC</name>
    <name evidence="9" type="ORF">FCL42_04170</name>
</gene>
<comment type="subunit">
    <text evidence="5">Interacts directly with FtsZ.</text>
</comment>
<evidence type="ECO:0000256" key="4">
    <source>
        <dbReference type="ARBA" id="ARBA00023306"/>
    </source>
</evidence>
<keyword evidence="4 5" id="KW-0131">Cell cycle</keyword>
<accession>A0A4U1BR05</accession>
<dbReference type="OrthoDB" id="5765005at2"/>
<dbReference type="InterPro" id="IPR009809">
    <property type="entry name" value="ZapC"/>
</dbReference>